<dbReference type="FunFam" id="3.90.76.10:FF:000001">
    <property type="entry name" value="Oligopeptide ABC transporter substrate-binding protein"/>
    <property type="match status" value="1"/>
</dbReference>
<dbReference type="PIRSF" id="PIRSF002741">
    <property type="entry name" value="MppA"/>
    <property type="match status" value="1"/>
</dbReference>
<organism evidence="7 8">
    <name type="scientific">Maledivibacter halophilus</name>
    <dbReference type="NCBI Taxonomy" id="36842"/>
    <lineage>
        <taxon>Bacteria</taxon>
        <taxon>Bacillati</taxon>
        <taxon>Bacillota</taxon>
        <taxon>Clostridia</taxon>
        <taxon>Peptostreptococcales</taxon>
        <taxon>Caminicellaceae</taxon>
        <taxon>Maledivibacter</taxon>
    </lineage>
</organism>
<dbReference type="InterPro" id="IPR030678">
    <property type="entry name" value="Peptide/Ni-bd"/>
</dbReference>
<dbReference type="STRING" id="36842.SAMN02194393_05499"/>
<dbReference type="InterPro" id="IPR039424">
    <property type="entry name" value="SBP_5"/>
</dbReference>
<dbReference type="Proteomes" id="UP000190285">
    <property type="component" value="Unassembled WGS sequence"/>
</dbReference>
<dbReference type="Pfam" id="PF00496">
    <property type="entry name" value="SBP_bac_5"/>
    <property type="match status" value="1"/>
</dbReference>
<evidence type="ECO:0000313" key="8">
    <source>
        <dbReference type="Proteomes" id="UP000190285"/>
    </source>
</evidence>
<evidence type="ECO:0000256" key="2">
    <source>
        <dbReference type="ARBA" id="ARBA00005695"/>
    </source>
</evidence>
<evidence type="ECO:0000259" key="6">
    <source>
        <dbReference type="Pfam" id="PF00496"/>
    </source>
</evidence>
<dbReference type="PANTHER" id="PTHR30290">
    <property type="entry name" value="PERIPLASMIC BINDING COMPONENT OF ABC TRANSPORTER"/>
    <property type="match status" value="1"/>
</dbReference>
<dbReference type="GO" id="GO:0030288">
    <property type="term" value="C:outer membrane-bounded periplasmic space"/>
    <property type="evidence" value="ECO:0007669"/>
    <property type="project" value="UniProtKB-ARBA"/>
</dbReference>
<keyword evidence="3" id="KW-0813">Transport</keyword>
<comment type="subcellular location">
    <subcellularLocation>
        <location evidence="1">Cell envelope</location>
    </subcellularLocation>
</comment>
<comment type="similarity">
    <text evidence="2">Belongs to the bacterial solute-binding protein 5 family.</text>
</comment>
<dbReference type="CDD" id="cd08504">
    <property type="entry name" value="PBP2_OppA"/>
    <property type="match status" value="1"/>
</dbReference>
<dbReference type="PROSITE" id="PS51257">
    <property type="entry name" value="PROKAR_LIPOPROTEIN"/>
    <property type="match status" value="1"/>
</dbReference>
<reference evidence="8" key="1">
    <citation type="submission" date="2017-02" db="EMBL/GenBank/DDBJ databases">
        <authorList>
            <person name="Varghese N."/>
            <person name="Submissions S."/>
        </authorList>
    </citation>
    <scope>NUCLEOTIDE SEQUENCE [LARGE SCALE GENOMIC DNA]</scope>
    <source>
        <strain evidence="8">M1</strain>
    </source>
</reference>
<dbReference type="GO" id="GO:1904680">
    <property type="term" value="F:peptide transmembrane transporter activity"/>
    <property type="evidence" value="ECO:0007669"/>
    <property type="project" value="TreeGrafter"/>
</dbReference>
<proteinExistence type="inferred from homology"/>
<feature type="chain" id="PRO_5038573924" evidence="5">
    <location>
        <begin position="20"/>
        <end position="562"/>
    </location>
</feature>
<evidence type="ECO:0000256" key="3">
    <source>
        <dbReference type="ARBA" id="ARBA00022448"/>
    </source>
</evidence>
<dbReference type="FunFam" id="3.10.105.10:FF:000001">
    <property type="entry name" value="Oligopeptide ABC transporter, oligopeptide-binding protein"/>
    <property type="match status" value="1"/>
</dbReference>
<dbReference type="Gene3D" id="3.40.190.10">
    <property type="entry name" value="Periplasmic binding protein-like II"/>
    <property type="match status" value="1"/>
</dbReference>
<keyword evidence="8" id="KW-1185">Reference proteome</keyword>
<dbReference type="AlphaFoldDB" id="A0A1T5MWA2"/>
<dbReference type="SUPFAM" id="SSF53850">
    <property type="entry name" value="Periplasmic binding protein-like II"/>
    <property type="match status" value="1"/>
</dbReference>
<evidence type="ECO:0000256" key="4">
    <source>
        <dbReference type="ARBA" id="ARBA00022729"/>
    </source>
</evidence>
<dbReference type="OrthoDB" id="9801912at2"/>
<feature type="domain" description="Solute-binding protein family 5" evidence="6">
    <location>
        <begin position="93"/>
        <end position="475"/>
    </location>
</feature>
<name>A0A1T5MWA2_9FIRM</name>
<dbReference type="RefSeq" id="WP_079496049.1">
    <property type="nucleotide sequence ID" value="NZ_FUZT01000029.1"/>
</dbReference>
<dbReference type="InterPro" id="IPR000914">
    <property type="entry name" value="SBP_5_dom"/>
</dbReference>
<feature type="signal peptide" evidence="5">
    <location>
        <begin position="1"/>
        <end position="19"/>
    </location>
</feature>
<keyword evidence="4 5" id="KW-0732">Signal</keyword>
<dbReference type="PANTHER" id="PTHR30290:SF10">
    <property type="entry name" value="PERIPLASMIC OLIGOPEPTIDE-BINDING PROTEIN-RELATED"/>
    <property type="match status" value="1"/>
</dbReference>
<dbReference type="EMBL" id="FUZT01000029">
    <property type="protein sequence ID" value="SKC92511.1"/>
    <property type="molecule type" value="Genomic_DNA"/>
</dbReference>
<protein>
    <submittedName>
        <fullName evidence="7">Oligopeptide transport system substrate-binding protein</fullName>
    </submittedName>
</protein>
<dbReference type="GO" id="GO:0015833">
    <property type="term" value="P:peptide transport"/>
    <property type="evidence" value="ECO:0007669"/>
    <property type="project" value="TreeGrafter"/>
</dbReference>
<evidence type="ECO:0000256" key="5">
    <source>
        <dbReference type="SAM" id="SignalP"/>
    </source>
</evidence>
<sequence>MLKRNLALLVLIPLLTTFAGCSKREIPSTVIQQEDAQKIFKELPNEEQILTYNLVADPDSIDPHKATSLSASIVMQNIFEGLVRTNENMEQGPGLAKSWYASQDKTLWTFHLRKDAKWSDGKPVIAEDFVYGWRRAVNPETSCNFAYMLDPIKNATKIYQGKLPVEELGIRAINDNTLEITLEQPTSYILELLAFPTYFPIRKDVVEKNPDTWEFNPKTVITNGPFKLAEYNQNNLLSIIPNENYWDQGRVKLDEVRFVFITEPSTGLLAFDLGEIDGTNEVPAQEIPRLQAENEDFMIAPYLGTYFFCFNVTREPFDDVRVRKAFAKAIDRRAIVTTVTLGEQISATGFVPPGIITGEEDFREAGGDYGIDPMGAQVEEAKKLLDEAGYPNGEGFPKVEIKYNIGENHKRIAEAIKEMWERNLNVDVELKNMEWRAFISDRQKGEFAVARHGWIGDYNHPMTFLNMFLSKSDNNDSQWHNEEFDKLIYAVKRESDPKKAAKLMHKAEDLIMEDMIVVPIYYYTNPMMMKDYVKGWIRTPLGHMFFDKAYIEGRSNNISRGY</sequence>
<gene>
    <name evidence="7" type="ORF">SAMN02194393_05499</name>
</gene>
<dbReference type="Gene3D" id="3.10.105.10">
    <property type="entry name" value="Dipeptide-binding Protein, Domain 3"/>
    <property type="match status" value="1"/>
</dbReference>
<evidence type="ECO:0000313" key="7">
    <source>
        <dbReference type="EMBL" id="SKC92511.1"/>
    </source>
</evidence>
<dbReference type="Gene3D" id="3.90.76.10">
    <property type="entry name" value="Dipeptide-binding Protein, Domain 1"/>
    <property type="match status" value="1"/>
</dbReference>
<dbReference type="GO" id="GO:0043190">
    <property type="term" value="C:ATP-binding cassette (ABC) transporter complex"/>
    <property type="evidence" value="ECO:0007669"/>
    <property type="project" value="InterPro"/>
</dbReference>
<evidence type="ECO:0000256" key="1">
    <source>
        <dbReference type="ARBA" id="ARBA00004196"/>
    </source>
</evidence>
<accession>A0A1T5MWA2</accession>